<protein>
    <submittedName>
        <fullName evidence="1">Uncharacterized protein</fullName>
    </submittedName>
</protein>
<name>A0ABS7JFD4_9SPHN</name>
<dbReference type="RefSeq" id="WP_221598016.1">
    <property type="nucleotide sequence ID" value="NZ_JAIGNQ010000002.1"/>
</dbReference>
<keyword evidence="2" id="KW-1185">Reference proteome</keyword>
<sequence>MLINNIMKVYRMKFHLYECIIQRGDHEVRGHIVAPSQDAAFMVVVEHNEALGLDHEDFTTERVDHTLKGDRRRGLDTLLRTAPVGFASFCEIGWIAHVAPVQKLNLYRTTDDKGSNLFAIAPNTDIAASIFTTAMFIPTGEVRLLHISDGMADLPDDQVLNLPKLMECGPIGIVRFDEAAGGWSLA</sequence>
<reference evidence="1 2" key="1">
    <citation type="submission" date="2021-08" db="EMBL/GenBank/DDBJ databases">
        <title>Comparative Genomics Analysis of the Genus Qipengyuania Reveals Extensive Genetic Diversity and Metabolic Versatility, Including the Description of Fifteen Novel Species.</title>
        <authorList>
            <person name="Liu Y."/>
        </authorList>
    </citation>
    <scope>NUCLEOTIDE SEQUENCE [LARGE SCALE GENOMIC DNA]</scope>
    <source>
        <strain evidence="1 2">GH25</strain>
    </source>
</reference>
<dbReference type="EMBL" id="JAIGNQ010000002">
    <property type="protein sequence ID" value="MBX7488722.1"/>
    <property type="molecule type" value="Genomic_DNA"/>
</dbReference>
<evidence type="ECO:0000313" key="1">
    <source>
        <dbReference type="EMBL" id="MBX7488722.1"/>
    </source>
</evidence>
<proteinExistence type="predicted"/>
<organism evidence="1 2">
    <name type="scientific">Qipengyuania pacifica</name>
    <dbReference type="NCBI Taxonomy" id="2860199"/>
    <lineage>
        <taxon>Bacteria</taxon>
        <taxon>Pseudomonadati</taxon>
        <taxon>Pseudomonadota</taxon>
        <taxon>Alphaproteobacteria</taxon>
        <taxon>Sphingomonadales</taxon>
        <taxon>Erythrobacteraceae</taxon>
        <taxon>Qipengyuania</taxon>
    </lineage>
</organism>
<gene>
    <name evidence="1" type="ORF">K3177_09360</name>
</gene>
<comment type="caution">
    <text evidence="1">The sequence shown here is derived from an EMBL/GenBank/DDBJ whole genome shotgun (WGS) entry which is preliminary data.</text>
</comment>
<evidence type="ECO:0000313" key="2">
    <source>
        <dbReference type="Proteomes" id="UP000776651"/>
    </source>
</evidence>
<dbReference type="Proteomes" id="UP000776651">
    <property type="component" value="Unassembled WGS sequence"/>
</dbReference>
<accession>A0ABS7JFD4</accession>